<dbReference type="EMBL" id="QYYA01000003">
    <property type="protein sequence ID" value="RJG17236.1"/>
    <property type="molecule type" value="Genomic_DNA"/>
</dbReference>
<dbReference type="OrthoDB" id="5641137at2"/>
<evidence type="ECO:0000313" key="3">
    <source>
        <dbReference type="Proteomes" id="UP000283734"/>
    </source>
</evidence>
<feature type="region of interest" description="Disordered" evidence="1">
    <location>
        <begin position="84"/>
        <end position="108"/>
    </location>
</feature>
<gene>
    <name evidence="2" type="ORF">D4A39_10915</name>
</gene>
<accession>A0A418XWN5</accession>
<sequence length="108" mass="12171">MSEERQVYRVIFHNNGEVMEVYASQIYQSELYGFIEVEAFMFGERSGVVVDPAQEKLQSLFADVTRSFIPLHAVIRIDEVNTPGTGKITDSKASNITPFPYPPAPTKK</sequence>
<dbReference type="AlphaFoldDB" id="A0A418XWN5"/>
<feature type="compositionally biased region" description="Pro residues" evidence="1">
    <location>
        <begin position="99"/>
        <end position="108"/>
    </location>
</feature>
<comment type="caution">
    <text evidence="2">The sequence shown here is derived from an EMBL/GenBank/DDBJ whole genome shotgun (WGS) entry which is preliminary data.</text>
</comment>
<organism evidence="2 3">
    <name type="scientific">Alcanivorax profundi</name>
    <dbReference type="NCBI Taxonomy" id="2338368"/>
    <lineage>
        <taxon>Bacteria</taxon>
        <taxon>Pseudomonadati</taxon>
        <taxon>Pseudomonadota</taxon>
        <taxon>Gammaproteobacteria</taxon>
        <taxon>Oceanospirillales</taxon>
        <taxon>Alcanivoracaceae</taxon>
        <taxon>Alcanivorax</taxon>
    </lineage>
</organism>
<protein>
    <submittedName>
        <fullName evidence="2">DUF1820 family protein</fullName>
    </submittedName>
</protein>
<evidence type="ECO:0000313" key="2">
    <source>
        <dbReference type="EMBL" id="RJG17236.1"/>
    </source>
</evidence>
<keyword evidence="3" id="KW-1185">Reference proteome</keyword>
<dbReference type="Proteomes" id="UP000283734">
    <property type="component" value="Unassembled WGS sequence"/>
</dbReference>
<proteinExistence type="predicted"/>
<reference evidence="2 3" key="1">
    <citation type="submission" date="2018-09" db="EMBL/GenBank/DDBJ databases">
        <title>Alcanivorax profundi sp. nov., isolated from 1000 m-depth seawater of the Mariana Trench.</title>
        <authorList>
            <person name="Liu J."/>
        </authorList>
    </citation>
    <scope>NUCLEOTIDE SEQUENCE [LARGE SCALE GENOMIC DNA]</scope>
    <source>
        <strain evidence="2 3">MTEO17</strain>
    </source>
</reference>
<dbReference type="Pfam" id="PF08850">
    <property type="entry name" value="DUF1820"/>
    <property type="match status" value="1"/>
</dbReference>
<name>A0A418XWN5_9GAMM</name>
<dbReference type="InterPro" id="IPR014949">
    <property type="entry name" value="DUF1820"/>
</dbReference>
<evidence type="ECO:0000256" key="1">
    <source>
        <dbReference type="SAM" id="MobiDB-lite"/>
    </source>
</evidence>
<dbReference type="RefSeq" id="WP_022986890.1">
    <property type="nucleotide sequence ID" value="NZ_QYYA01000003.1"/>
</dbReference>